<dbReference type="AlphaFoldDB" id="A0A8C9MUU1"/>
<organism evidence="1 2">
    <name type="scientific">Serinus canaria</name>
    <name type="common">Island canary</name>
    <name type="synonym">Fringilla canaria</name>
    <dbReference type="NCBI Taxonomy" id="9135"/>
    <lineage>
        <taxon>Eukaryota</taxon>
        <taxon>Metazoa</taxon>
        <taxon>Chordata</taxon>
        <taxon>Craniata</taxon>
        <taxon>Vertebrata</taxon>
        <taxon>Euteleostomi</taxon>
        <taxon>Archelosauria</taxon>
        <taxon>Archosauria</taxon>
        <taxon>Dinosauria</taxon>
        <taxon>Saurischia</taxon>
        <taxon>Theropoda</taxon>
        <taxon>Coelurosauria</taxon>
        <taxon>Aves</taxon>
        <taxon>Neognathae</taxon>
        <taxon>Neoaves</taxon>
        <taxon>Telluraves</taxon>
        <taxon>Australaves</taxon>
        <taxon>Passeriformes</taxon>
        <taxon>Passeroidea</taxon>
        <taxon>Fringillidae</taxon>
        <taxon>Carduelinae</taxon>
        <taxon>Serinus</taxon>
    </lineage>
</organism>
<dbReference type="Proteomes" id="UP000694409">
    <property type="component" value="Unassembled WGS sequence"/>
</dbReference>
<keyword evidence="2" id="KW-1185">Reference proteome</keyword>
<protein>
    <submittedName>
        <fullName evidence="1">Uncharacterized protein</fullName>
    </submittedName>
</protein>
<accession>A0A8C9MUU1</accession>
<sequence length="87" mass="9687">PRINDLVPAPGVQFPNVAKATGNPWCTSCCSHAAKLNICFTDISRGEKWLYFIVKRQCRRQLASFSTSTEIQKVKLKISSACWIGLS</sequence>
<dbReference type="Ensembl" id="ENSSCAT00000010083.1">
    <property type="protein sequence ID" value="ENSSCAP00000008947.1"/>
    <property type="gene ID" value="ENSSCAG00000006819.1"/>
</dbReference>
<reference evidence="1" key="1">
    <citation type="submission" date="2025-08" db="UniProtKB">
        <authorList>
            <consortium name="Ensembl"/>
        </authorList>
    </citation>
    <scope>IDENTIFICATION</scope>
</reference>
<name>A0A8C9MUU1_SERCA</name>
<proteinExistence type="predicted"/>
<evidence type="ECO:0000313" key="1">
    <source>
        <dbReference type="Ensembl" id="ENSSCAP00000008947.1"/>
    </source>
</evidence>
<evidence type="ECO:0000313" key="2">
    <source>
        <dbReference type="Proteomes" id="UP000694409"/>
    </source>
</evidence>
<reference evidence="1" key="2">
    <citation type="submission" date="2025-09" db="UniProtKB">
        <authorList>
            <consortium name="Ensembl"/>
        </authorList>
    </citation>
    <scope>IDENTIFICATION</scope>
</reference>